<evidence type="ECO:0000313" key="2">
    <source>
        <dbReference type="EMBL" id="MBL6081361.1"/>
    </source>
</evidence>
<sequence>MTLVFTDYPPRTLRSLPRPSLGDLVAGLLRRGWTAWERHQQIARGAAELAQLDERMLRDIGLTHFDVIRIRSSTFCYPAD</sequence>
<proteinExistence type="predicted"/>
<keyword evidence="3" id="KW-1185">Reference proteome</keyword>
<dbReference type="EMBL" id="JAETWB010000025">
    <property type="protein sequence ID" value="MBL6081361.1"/>
    <property type="molecule type" value="Genomic_DNA"/>
</dbReference>
<dbReference type="Pfam" id="PF06568">
    <property type="entry name" value="YjiS-like"/>
    <property type="match status" value="1"/>
</dbReference>
<organism evidence="2 3">
    <name type="scientific">Belnapia arida</name>
    <dbReference type="NCBI Taxonomy" id="2804533"/>
    <lineage>
        <taxon>Bacteria</taxon>
        <taxon>Pseudomonadati</taxon>
        <taxon>Pseudomonadota</taxon>
        <taxon>Alphaproteobacteria</taxon>
        <taxon>Acetobacterales</taxon>
        <taxon>Roseomonadaceae</taxon>
        <taxon>Belnapia</taxon>
    </lineage>
</organism>
<dbReference type="RefSeq" id="WP_202834584.1">
    <property type="nucleotide sequence ID" value="NZ_JAETWB010000025.1"/>
</dbReference>
<comment type="caution">
    <text evidence="2">The sequence shown here is derived from an EMBL/GenBank/DDBJ whole genome shotgun (WGS) entry which is preliminary data.</text>
</comment>
<evidence type="ECO:0000259" key="1">
    <source>
        <dbReference type="Pfam" id="PF06568"/>
    </source>
</evidence>
<name>A0ABS1U9K0_9PROT</name>
<dbReference type="InterPro" id="IPR009506">
    <property type="entry name" value="YjiS-like"/>
</dbReference>
<protein>
    <submittedName>
        <fullName evidence="2">DUF1127 domain-containing protein</fullName>
    </submittedName>
</protein>
<evidence type="ECO:0000313" key="3">
    <source>
        <dbReference type="Proteomes" id="UP000660885"/>
    </source>
</evidence>
<dbReference type="Proteomes" id="UP000660885">
    <property type="component" value="Unassembled WGS sequence"/>
</dbReference>
<reference evidence="2 3" key="1">
    <citation type="submission" date="2021-01" db="EMBL/GenBank/DDBJ databases">
        <title>Belnapia mucosa sp. nov. and Belnapia arida sp. nov., isolated from the Tabernas Desert (Almeria, Spain).</title>
        <authorList>
            <person name="Molina-Menor E."/>
            <person name="Vidal-Verdu A."/>
            <person name="Calonge A."/>
            <person name="Satari L."/>
            <person name="Pereto J."/>
            <person name="Porcar M."/>
        </authorList>
    </citation>
    <scope>NUCLEOTIDE SEQUENCE [LARGE SCALE GENOMIC DNA]</scope>
    <source>
        <strain evidence="2 3">T18</strain>
    </source>
</reference>
<gene>
    <name evidence="2" type="ORF">JMJ56_25525</name>
</gene>
<feature type="domain" description="YjiS-like" evidence="1">
    <location>
        <begin position="33"/>
        <end position="64"/>
    </location>
</feature>
<accession>A0ABS1U9K0</accession>